<dbReference type="InterPro" id="IPR037018">
    <property type="entry name" value="GH65_N"/>
</dbReference>
<keyword evidence="6" id="KW-0732">Signal</keyword>
<feature type="signal peptide" evidence="6">
    <location>
        <begin position="1"/>
        <end position="20"/>
    </location>
</feature>
<keyword evidence="5" id="KW-0325">Glycoprotein</keyword>
<dbReference type="Gene3D" id="2.60.420.10">
    <property type="entry name" value="Maltose phosphorylase, domain 3"/>
    <property type="match status" value="1"/>
</dbReference>
<dbReference type="Gene3D" id="2.60.120.260">
    <property type="entry name" value="Galactose-binding domain-like"/>
    <property type="match status" value="1"/>
</dbReference>
<feature type="domain" description="Glycoside hydrolase family 65 N-terminal" evidence="9">
    <location>
        <begin position="37"/>
        <end position="293"/>
    </location>
</feature>
<dbReference type="Pfam" id="PF22633">
    <property type="entry name" value="F5_F8_type_C_2"/>
    <property type="match status" value="1"/>
</dbReference>
<dbReference type="GO" id="GO:0030246">
    <property type="term" value="F:carbohydrate binding"/>
    <property type="evidence" value="ECO:0007669"/>
    <property type="project" value="InterPro"/>
</dbReference>
<evidence type="ECO:0000256" key="5">
    <source>
        <dbReference type="ARBA" id="ARBA00023180"/>
    </source>
</evidence>
<reference evidence="10" key="1">
    <citation type="submission" date="2020-11" db="EMBL/GenBank/DDBJ databases">
        <authorList>
            <consortium name="DOE Joint Genome Institute"/>
            <person name="Ahrendt S."/>
            <person name="Riley R."/>
            <person name="Andreopoulos W."/>
            <person name="Labutti K."/>
            <person name="Pangilinan J."/>
            <person name="Ruiz-Duenas F.J."/>
            <person name="Barrasa J.M."/>
            <person name="Sanchez-Garcia M."/>
            <person name="Camarero S."/>
            <person name="Miyauchi S."/>
            <person name="Serrano A."/>
            <person name="Linde D."/>
            <person name="Babiker R."/>
            <person name="Drula E."/>
            <person name="Ayuso-Fernandez I."/>
            <person name="Pacheco R."/>
            <person name="Padilla G."/>
            <person name="Ferreira P."/>
            <person name="Barriuso J."/>
            <person name="Kellner H."/>
            <person name="Castanera R."/>
            <person name="Alfaro M."/>
            <person name="Ramirez L."/>
            <person name="Pisabarro A.G."/>
            <person name="Kuo A."/>
            <person name="Tritt A."/>
            <person name="Lipzen A."/>
            <person name="He G."/>
            <person name="Yan M."/>
            <person name="Ng V."/>
            <person name="Cullen D."/>
            <person name="Martin F."/>
            <person name="Rosso M.-N."/>
            <person name="Henrissat B."/>
            <person name="Hibbett D."/>
            <person name="Martinez A.T."/>
            <person name="Grigoriev I.V."/>
        </authorList>
    </citation>
    <scope>NUCLEOTIDE SEQUENCE</scope>
    <source>
        <strain evidence="10">AH 40177</strain>
    </source>
</reference>
<evidence type="ECO:0000256" key="3">
    <source>
        <dbReference type="ARBA" id="ARBA00012757"/>
    </source>
</evidence>
<evidence type="ECO:0000259" key="9">
    <source>
        <dbReference type="Pfam" id="PF03636"/>
    </source>
</evidence>
<dbReference type="AlphaFoldDB" id="A0A9P5P4H0"/>
<comment type="catalytic activity">
    <reaction evidence="1">
        <text>alpha,alpha-trehalose + H2O = alpha-D-glucose + beta-D-glucose</text>
        <dbReference type="Rhea" id="RHEA:32675"/>
        <dbReference type="ChEBI" id="CHEBI:15377"/>
        <dbReference type="ChEBI" id="CHEBI:15903"/>
        <dbReference type="ChEBI" id="CHEBI:16551"/>
        <dbReference type="ChEBI" id="CHEBI:17925"/>
        <dbReference type="EC" id="3.2.1.28"/>
    </reaction>
</comment>
<dbReference type="SUPFAM" id="SSF49785">
    <property type="entry name" value="Galactose-binding domain-like"/>
    <property type="match status" value="1"/>
</dbReference>
<keyword evidence="4 10" id="KW-0378">Hydrolase</keyword>
<accession>A0A9P5P4H0</accession>
<dbReference type="Proteomes" id="UP000772434">
    <property type="component" value="Unassembled WGS sequence"/>
</dbReference>
<dbReference type="InterPro" id="IPR005196">
    <property type="entry name" value="Glyco_hydro_65_N"/>
</dbReference>
<dbReference type="GO" id="GO:0004555">
    <property type="term" value="F:alpha,alpha-trehalase activity"/>
    <property type="evidence" value="ECO:0007669"/>
    <property type="project" value="UniProtKB-EC"/>
</dbReference>
<evidence type="ECO:0000259" key="8">
    <source>
        <dbReference type="Pfam" id="PF03633"/>
    </source>
</evidence>
<dbReference type="InterPro" id="IPR008979">
    <property type="entry name" value="Galactose-bd-like_sf"/>
</dbReference>
<proteinExistence type="inferred from homology"/>
<evidence type="ECO:0000256" key="4">
    <source>
        <dbReference type="ARBA" id="ARBA00022801"/>
    </source>
</evidence>
<feature type="chain" id="PRO_5040286051" description="alpha,alpha-trehalase" evidence="6">
    <location>
        <begin position="21"/>
        <end position="906"/>
    </location>
</feature>
<organism evidence="10 11">
    <name type="scientific">Rhodocollybia butyracea</name>
    <dbReference type="NCBI Taxonomy" id="206335"/>
    <lineage>
        <taxon>Eukaryota</taxon>
        <taxon>Fungi</taxon>
        <taxon>Dikarya</taxon>
        <taxon>Basidiomycota</taxon>
        <taxon>Agaricomycotina</taxon>
        <taxon>Agaricomycetes</taxon>
        <taxon>Agaricomycetidae</taxon>
        <taxon>Agaricales</taxon>
        <taxon>Marasmiineae</taxon>
        <taxon>Omphalotaceae</taxon>
        <taxon>Rhodocollybia</taxon>
    </lineage>
</organism>
<dbReference type="PANTHER" id="PTHR11051">
    <property type="entry name" value="GLYCOSYL HYDROLASE-RELATED"/>
    <property type="match status" value="1"/>
</dbReference>
<comment type="similarity">
    <text evidence="2">Belongs to the glycosyl hydrolase 65 family.</text>
</comment>
<dbReference type="Pfam" id="PF03633">
    <property type="entry name" value="Glyco_hydro_65C"/>
    <property type="match status" value="1"/>
</dbReference>
<dbReference type="InterPro" id="IPR012341">
    <property type="entry name" value="6hp_glycosidase-like_sf"/>
</dbReference>
<name>A0A9P5P4H0_9AGAR</name>
<dbReference type="GO" id="GO:0009277">
    <property type="term" value="C:fungal-type cell wall"/>
    <property type="evidence" value="ECO:0007669"/>
    <property type="project" value="TreeGrafter"/>
</dbReference>
<dbReference type="InterPro" id="IPR005194">
    <property type="entry name" value="Glyco_hydro_65_C"/>
</dbReference>
<evidence type="ECO:0000256" key="1">
    <source>
        <dbReference type="ARBA" id="ARBA00001576"/>
    </source>
</evidence>
<dbReference type="InterPro" id="IPR005195">
    <property type="entry name" value="Glyco_hydro_65_M"/>
</dbReference>
<dbReference type="Gene3D" id="2.70.98.40">
    <property type="entry name" value="Glycoside hydrolase, family 65, N-terminal domain"/>
    <property type="match status" value="1"/>
</dbReference>
<dbReference type="InterPro" id="IPR011013">
    <property type="entry name" value="Gal_mutarotase_sf_dom"/>
</dbReference>
<dbReference type="Pfam" id="PF03632">
    <property type="entry name" value="Glyco_hydro_65m"/>
    <property type="match status" value="1"/>
</dbReference>
<dbReference type="EMBL" id="JADNRY010001190">
    <property type="protein sequence ID" value="KAF9019821.1"/>
    <property type="molecule type" value="Genomic_DNA"/>
</dbReference>
<dbReference type="PANTHER" id="PTHR11051:SF8">
    <property type="entry name" value="PROTEIN-GLUCOSYLGALACTOSYLHYDROXYLYSINE GLUCOSIDASE"/>
    <property type="match status" value="1"/>
</dbReference>
<dbReference type="Pfam" id="PF03636">
    <property type="entry name" value="Glyco_hydro_65N"/>
    <property type="match status" value="1"/>
</dbReference>
<dbReference type="GO" id="GO:0005993">
    <property type="term" value="P:trehalose catabolic process"/>
    <property type="evidence" value="ECO:0007669"/>
    <property type="project" value="TreeGrafter"/>
</dbReference>
<evidence type="ECO:0000313" key="11">
    <source>
        <dbReference type="Proteomes" id="UP000772434"/>
    </source>
</evidence>
<evidence type="ECO:0000313" key="10">
    <source>
        <dbReference type="EMBL" id="KAF9019821.1"/>
    </source>
</evidence>
<comment type="caution">
    <text evidence="10">The sequence shown here is derived from an EMBL/GenBank/DDBJ whole genome shotgun (WGS) entry which is preliminary data.</text>
</comment>
<evidence type="ECO:0000259" key="7">
    <source>
        <dbReference type="Pfam" id="PF03632"/>
    </source>
</evidence>
<dbReference type="Gene3D" id="1.50.10.10">
    <property type="match status" value="1"/>
</dbReference>
<feature type="domain" description="Glycoside hydrolase family 65 C-terminal" evidence="8">
    <location>
        <begin position="699"/>
        <end position="747"/>
    </location>
</feature>
<dbReference type="FunFam" id="1.50.10.10:FF:000032">
    <property type="entry name" value="Vacuolar acid trehalase"/>
    <property type="match status" value="1"/>
</dbReference>
<dbReference type="OrthoDB" id="200349at2759"/>
<protein>
    <recommendedName>
        <fullName evidence="3">alpha,alpha-trehalase</fullName>
        <ecNumber evidence="3">3.2.1.28</ecNumber>
    </recommendedName>
</protein>
<sequence>MRGMAYSAAIVATSATLASAFTLSTTDFNGTSFSVQPYVANGYIGQRIPVEGFGYSEITPINATAEDGTNGWPLFDTRFTAAIVAGFYDQQASTTGTNFAQTGGEQPLSTLPTWSSLYFTVGGATYGPGVPSSEISNWTQSLSIQDGRVETSLVWSPTATNASYSLRYTLFAHRSLANVGVVKLDIDGLIEDTPLSITDVLDGAGSWRTTFVDSGVKPDTIWTAVQPNGISNVTAYTTSLFSLSPKSANLTVSSNCFSGLSTNASTISQCYSTSAPSSGRITAIKYVGIASSDAFPGVESDTALNAAQNAHDTGYEALLESHTKAWECLWEDSDIIIPDNEELQLAARASLFHILSNVREGSEPTGLGDNSIAPAGLTSDSYSGQVFWDADTWMYPGLLALFPSYAQSITNFRFRQLGAAQENAKQFNRSGALYPWMGARFGNCTGVGPCFDYEYHLNNDISLAQFQYYASTLNKTWLEVSGWPVISSVAEMWASQVLFNSTSDTYFTLNETDPDEFANFVNDAAYTNAGISVILNKAIALADVLGVTVPSNWSDIANKIAVLSDPTSGVTLEYGAFNGTTSVKQADVVLLTYPLEYHETATQASEDLNFYALATSPSGPGMTYSIFSIDASQLSTTGCAAYTYLLAGSQPYNRAPFYQFSEQTSDNFATNGGTNPAFTFLTGHGGFLQSFTHGFTGYRSRTTALYLDPSLPPQLPSYTIKGLKWAGSTFDIKLCSDETVITRRAGDSSSTATIEIAAANAKSGNYTLAVGESLTVPTRQTSGTLVEGNIAQCANVITRYRPGQYALAAVDGSNATTWQPNTNTSATMTVDLGSSKTFDRLHFNWGSNPPTFYIITAGDSLDDFTTVTTGNVTISAPYSAATANEVAVKVGNLTDVTLPGVSRRDS</sequence>
<dbReference type="InterPro" id="IPR008928">
    <property type="entry name" value="6-hairpin_glycosidase_sf"/>
</dbReference>
<evidence type="ECO:0000256" key="2">
    <source>
        <dbReference type="ARBA" id="ARBA00006768"/>
    </source>
</evidence>
<feature type="domain" description="Glycoside hydrolase family 65 central catalytic" evidence="7">
    <location>
        <begin position="350"/>
        <end position="548"/>
    </location>
</feature>
<dbReference type="EC" id="3.2.1.28" evidence="3"/>
<gene>
    <name evidence="10" type="ORF">BDP27DRAFT_1280235</name>
</gene>
<dbReference type="SUPFAM" id="SSF74650">
    <property type="entry name" value="Galactose mutarotase-like"/>
    <property type="match status" value="1"/>
</dbReference>
<keyword evidence="11" id="KW-1185">Reference proteome</keyword>
<dbReference type="SUPFAM" id="SSF48208">
    <property type="entry name" value="Six-hairpin glycosidases"/>
    <property type="match status" value="1"/>
</dbReference>
<evidence type="ECO:0000256" key="6">
    <source>
        <dbReference type="SAM" id="SignalP"/>
    </source>
</evidence>